<dbReference type="Gene3D" id="2.30.29.150">
    <property type="match status" value="1"/>
</dbReference>
<keyword evidence="8 11" id="KW-0234">DNA repair</keyword>
<evidence type="ECO:0000256" key="1">
    <source>
        <dbReference type="ARBA" id="ARBA00010779"/>
    </source>
</evidence>
<dbReference type="GO" id="GO:0006260">
    <property type="term" value="P:DNA replication"/>
    <property type="evidence" value="ECO:0007669"/>
    <property type="project" value="UniProtKB-KW"/>
</dbReference>
<feature type="compositionally biased region" description="Low complexity" evidence="13">
    <location>
        <begin position="1131"/>
        <end position="1156"/>
    </location>
</feature>
<feature type="compositionally biased region" description="Polar residues" evidence="13">
    <location>
        <begin position="1398"/>
        <end position="1438"/>
    </location>
</feature>
<keyword evidence="2 11" id="KW-0158">Chromosome</keyword>
<feature type="region of interest" description="Disordered" evidence="13">
    <location>
        <begin position="1831"/>
        <end position="1949"/>
    </location>
</feature>
<feature type="compositionally biased region" description="Polar residues" evidence="13">
    <location>
        <begin position="1093"/>
        <end position="1108"/>
    </location>
</feature>
<dbReference type="PANTHER" id="PTHR13980">
    <property type="entry name" value="CDC68 RELATED"/>
    <property type="match status" value="1"/>
</dbReference>
<feature type="compositionally biased region" description="Low complexity" evidence="13">
    <location>
        <begin position="1329"/>
        <end position="1339"/>
    </location>
</feature>
<evidence type="ECO:0000256" key="6">
    <source>
        <dbReference type="ARBA" id="ARBA00023054"/>
    </source>
</evidence>
<evidence type="ECO:0000256" key="11">
    <source>
        <dbReference type="RuleBase" id="RU367052"/>
    </source>
</evidence>
<name>A0A8H4IXV7_9PEZI</name>
<dbReference type="SMART" id="SM01285">
    <property type="entry name" value="FACT-Spt16_Nlob"/>
    <property type="match status" value="1"/>
</dbReference>
<dbReference type="GO" id="GO:0035101">
    <property type="term" value="C:FACT complex"/>
    <property type="evidence" value="ECO:0007669"/>
    <property type="project" value="UniProtKB-UniRule"/>
</dbReference>
<feature type="region of interest" description="Disordered" evidence="13">
    <location>
        <begin position="1251"/>
        <end position="1465"/>
    </location>
</feature>
<evidence type="ECO:0000256" key="8">
    <source>
        <dbReference type="ARBA" id="ARBA00023204"/>
    </source>
</evidence>
<keyword evidence="18" id="KW-1185">Reference proteome</keyword>
<proteinExistence type="inferred from homology"/>
<keyword evidence="5 11" id="KW-0805">Transcription regulation</keyword>
<dbReference type="InterPro" id="IPR029149">
    <property type="entry name" value="Creatin/AminoP/Spt16_N"/>
</dbReference>
<dbReference type="InterPro" id="IPR033825">
    <property type="entry name" value="Spt16_M24"/>
</dbReference>
<keyword evidence="9 11" id="KW-0539">Nucleus</keyword>
<dbReference type="Gene3D" id="3.40.350.10">
    <property type="entry name" value="Creatinase/prolidase N-terminal domain"/>
    <property type="match status" value="1"/>
</dbReference>
<comment type="function">
    <text evidence="10 11">Component of the FACT complex, a general chromatin factor that acts to reorganize nucleosomes. The FACT complex is involved in multiple processes that require DNA as a template such as mRNA elongation, DNA replication and DNA repair. During transcription elongation the FACT complex acts as a histone chaperone that both destabilizes and restores nucleosomal structure. It facilitates the passage of RNA polymerase II and transcription by promoting the dissociation of one histone H2A-H2B dimer from the nucleosome, then subsequently promotes the reestablishment of the nucleosome following the passage of RNA polymerase II.</text>
</comment>
<evidence type="ECO:0000256" key="7">
    <source>
        <dbReference type="ARBA" id="ARBA00023163"/>
    </source>
</evidence>
<feature type="compositionally biased region" description="Acidic residues" evidence="13">
    <location>
        <begin position="936"/>
        <end position="996"/>
    </location>
</feature>
<dbReference type="InterPro" id="IPR011993">
    <property type="entry name" value="PH-like_dom_sf"/>
</dbReference>
<dbReference type="Gene3D" id="2.30.29.30">
    <property type="entry name" value="Pleckstrin-homology domain (PH domain)/Phosphotyrosine-binding domain (PTB)"/>
    <property type="match status" value="1"/>
</dbReference>
<dbReference type="SMART" id="SM01287">
    <property type="entry name" value="Rtt106"/>
    <property type="match status" value="1"/>
</dbReference>
<evidence type="ECO:0000259" key="16">
    <source>
        <dbReference type="SMART" id="SM01287"/>
    </source>
</evidence>
<dbReference type="InterPro" id="IPR000994">
    <property type="entry name" value="Pept_M24"/>
</dbReference>
<dbReference type="Gene3D" id="2.30.29.210">
    <property type="entry name" value="FACT complex subunit Spt16p/Cdc68p"/>
    <property type="match status" value="1"/>
</dbReference>
<keyword evidence="4 11" id="KW-0227">DNA damage</keyword>
<dbReference type="InterPro" id="IPR040258">
    <property type="entry name" value="Spt16"/>
</dbReference>
<feature type="compositionally biased region" description="Polar residues" evidence="13">
    <location>
        <begin position="1707"/>
        <end position="1733"/>
    </location>
</feature>
<dbReference type="SMART" id="SM01286">
    <property type="entry name" value="SPT16"/>
    <property type="match status" value="1"/>
</dbReference>
<dbReference type="EMBL" id="WWBZ02000016">
    <property type="protein sequence ID" value="KAF4309194.1"/>
    <property type="molecule type" value="Genomic_DNA"/>
</dbReference>
<feature type="compositionally biased region" description="Low complexity" evidence="13">
    <location>
        <begin position="1025"/>
        <end position="1042"/>
    </location>
</feature>
<feature type="compositionally biased region" description="Low complexity" evidence="13">
    <location>
        <begin position="1645"/>
        <end position="1659"/>
    </location>
</feature>
<dbReference type="GO" id="GO:0031491">
    <property type="term" value="F:nucleosome binding"/>
    <property type="evidence" value="ECO:0007669"/>
    <property type="project" value="TreeGrafter"/>
</dbReference>
<reference evidence="17" key="1">
    <citation type="submission" date="2020-04" db="EMBL/GenBank/DDBJ databases">
        <title>Genome Assembly and Annotation of Botryosphaeria dothidea sdau 11-99, a Latent Pathogen of Apple Fruit Ring Rot in China.</title>
        <authorList>
            <person name="Yu C."/>
            <person name="Diao Y."/>
            <person name="Lu Q."/>
            <person name="Zhao J."/>
            <person name="Cui S."/>
            <person name="Peng C."/>
            <person name="He B."/>
            <person name="Liu H."/>
        </authorList>
    </citation>
    <scope>NUCLEOTIDE SEQUENCE [LARGE SCALE GENOMIC DNA]</scope>
    <source>
        <strain evidence="17">Sdau11-99</strain>
    </source>
</reference>
<comment type="subcellular location">
    <subcellularLocation>
        <location evidence="11">Nucleus</location>
    </subcellularLocation>
    <subcellularLocation>
        <location evidence="11">Chromosome</location>
    </subcellularLocation>
</comment>
<feature type="compositionally biased region" description="Basic and acidic residues" evidence="13">
    <location>
        <begin position="1288"/>
        <end position="1328"/>
    </location>
</feature>
<feature type="region of interest" description="Disordered" evidence="13">
    <location>
        <begin position="1772"/>
        <end position="1804"/>
    </location>
</feature>
<evidence type="ECO:0000313" key="17">
    <source>
        <dbReference type="EMBL" id="KAF4309194.1"/>
    </source>
</evidence>
<keyword evidence="3 11" id="KW-0235">DNA replication</keyword>
<feature type="compositionally biased region" description="Basic and acidic residues" evidence="13">
    <location>
        <begin position="1182"/>
        <end position="1195"/>
    </location>
</feature>
<evidence type="ECO:0000259" key="14">
    <source>
        <dbReference type="SMART" id="SM01285"/>
    </source>
</evidence>
<feature type="region of interest" description="Disordered" evidence="13">
    <location>
        <begin position="753"/>
        <end position="774"/>
    </location>
</feature>
<evidence type="ECO:0000256" key="13">
    <source>
        <dbReference type="SAM" id="MobiDB-lite"/>
    </source>
</evidence>
<dbReference type="FunFam" id="2.30.29.210:FF:000001">
    <property type="entry name" value="FACT complex subunit spt16"/>
    <property type="match status" value="1"/>
</dbReference>
<dbReference type="PANTHER" id="PTHR13980:SF15">
    <property type="entry name" value="FACT COMPLEX SUBUNIT SPT16"/>
    <property type="match status" value="1"/>
</dbReference>
<dbReference type="CDD" id="cd01091">
    <property type="entry name" value="CDC68-like"/>
    <property type="match status" value="1"/>
</dbReference>
<feature type="region of interest" description="Disordered" evidence="13">
    <location>
        <begin position="1086"/>
        <end position="1215"/>
    </location>
</feature>
<evidence type="ECO:0000256" key="2">
    <source>
        <dbReference type="ARBA" id="ARBA00022454"/>
    </source>
</evidence>
<comment type="similarity">
    <text evidence="1 11">Belongs to the peptidase M24 family. SPT16 subfamily.</text>
</comment>
<feature type="compositionally biased region" description="Basic and acidic residues" evidence="13">
    <location>
        <begin position="1163"/>
        <end position="1172"/>
    </location>
</feature>
<keyword evidence="6 12" id="KW-0175">Coiled coil</keyword>
<dbReference type="FunFam" id="2.30.29.30:FF:000017">
    <property type="entry name" value="FACT complex subunit SPT16"/>
    <property type="match status" value="1"/>
</dbReference>
<dbReference type="Pfam" id="PF14826">
    <property type="entry name" value="FACT-Spt16_Nlob"/>
    <property type="match status" value="1"/>
</dbReference>
<keyword evidence="7 11" id="KW-0804">Transcription</keyword>
<dbReference type="InterPro" id="IPR029148">
    <property type="entry name" value="FACT-SPT16_Nlobe"/>
</dbReference>
<dbReference type="InterPro" id="IPR036005">
    <property type="entry name" value="Creatinase/aminopeptidase-like"/>
</dbReference>
<dbReference type="Proteomes" id="UP000572817">
    <property type="component" value="Unassembled WGS sequence"/>
</dbReference>
<dbReference type="GO" id="GO:0006281">
    <property type="term" value="P:DNA repair"/>
    <property type="evidence" value="ECO:0007669"/>
    <property type="project" value="UniProtKB-UniRule"/>
</dbReference>
<evidence type="ECO:0000256" key="10">
    <source>
        <dbReference type="ARBA" id="ARBA00025370"/>
    </source>
</evidence>
<dbReference type="Pfam" id="PF24824">
    <property type="entry name" value="PH_SPT16"/>
    <property type="match status" value="1"/>
</dbReference>
<evidence type="ECO:0000256" key="9">
    <source>
        <dbReference type="ARBA" id="ARBA00023242"/>
    </source>
</evidence>
<dbReference type="GO" id="GO:0010468">
    <property type="term" value="P:regulation of gene expression"/>
    <property type="evidence" value="ECO:0007669"/>
    <property type="project" value="UniProtKB-ARBA"/>
</dbReference>
<feature type="compositionally biased region" description="Low complexity" evidence="13">
    <location>
        <begin position="1257"/>
        <end position="1278"/>
    </location>
</feature>
<dbReference type="GO" id="GO:0034728">
    <property type="term" value="P:nucleosome organization"/>
    <property type="evidence" value="ECO:0007669"/>
    <property type="project" value="UniProtKB-ARBA"/>
</dbReference>
<evidence type="ECO:0000256" key="4">
    <source>
        <dbReference type="ARBA" id="ARBA00022763"/>
    </source>
</evidence>
<evidence type="ECO:0000256" key="3">
    <source>
        <dbReference type="ARBA" id="ARBA00022705"/>
    </source>
</evidence>
<dbReference type="InterPro" id="IPR056595">
    <property type="entry name" value="Fact-SPT16_PH"/>
</dbReference>
<evidence type="ECO:0000313" key="18">
    <source>
        <dbReference type="Proteomes" id="UP000572817"/>
    </source>
</evidence>
<dbReference type="GO" id="GO:0006368">
    <property type="term" value="P:transcription elongation by RNA polymerase II"/>
    <property type="evidence" value="ECO:0007669"/>
    <property type="project" value="TreeGrafter"/>
</dbReference>
<feature type="domain" description="FACT complex subunit SPT16 middle" evidence="15">
    <location>
        <begin position="541"/>
        <end position="691"/>
    </location>
</feature>
<dbReference type="InterPro" id="IPR048969">
    <property type="entry name" value="FACT_SPT16_C"/>
</dbReference>
<dbReference type="FunFam" id="3.90.230.10:FF:000005">
    <property type="entry name" value="FACT complex subunit spt16"/>
    <property type="match status" value="1"/>
</dbReference>
<dbReference type="SUPFAM" id="SSF55920">
    <property type="entry name" value="Creatinase/aminopeptidase"/>
    <property type="match status" value="1"/>
</dbReference>
<comment type="subunit">
    <text evidence="11">Component of the FACT complex.</text>
</comment>
<dbReference type="InterPro" id="IPR013953">
    <property type="entry name" value="FACT_SPT16_M"/>
</dbReference>
<feature type="domain" description="FACT complex subunit SPT16 N-terminal lobe" evidence="14">
    <location>
        <begin position="7"/>
        <end position="168"/>
    </location>
</feature>
<feature type="region of interest" description="Disordered" evidence="13">
    <location>
        <begin position="1057"/>
        <end position="1076"/>
    </location>
</feature>
<feature type="region of interest" description="Disordered" evidence="13">
    <location>
        <begin position="1645"/>
        <end position="1733"/>
    </location>
</feature>
<protein>
    <recommendedName>
        <fullName evidence="11">FACT complex subunit</fullName>
    </recommendedName>
</protein>
<feature type="compositionally biased region" description="Low complexity" evidence="13">
    <location>
        <begin position="1363"/>
        <end position="1387"/>
    </location>
</feature>
<evidence type="ECO:0000256" key="12">
    <source>
        <dbReference type="SAM" id="Coils"/>
    </source>
</evidence>
<dbReference type="InterPro" id="IPR013719">
    <property type="entry name" value="RTT106/SPT16-like_middle_dom"/>
</dbReference>
<dbReference type="FunFam" id="2.30.29.150:FF:000002">
    <property type="entry name" value="FACT complex subunit SPT16"/>
    <property type="match status" value="1"/>
</dbReference>
<gene>
    <name evidence="17" type="ORF">GTA08_BOTSDO02167</name>
</gene>
<feature type="region of interest" description="Disordered" evidence="13">
    <location>
        <begin position="936"/>
        <end position="1052"/>
    </location>
</feature>
<evidence type="ECO:0000259" key="15">
    <source>
        <dbReference type="SMART" id="SM01286"/>
    </source>
</evidence>
<accession>A0A8H4IXV7</accession>
<feature type="compositionally biased region" description="Polar residues" evidence="13">
    <location>
        <begin position="1794"/>
        <end position="1804"/>
    </location>
</feature>
<dbReference type="Pfam" id="PF08644">
    <property type="entry name" value="SPT16"/>
    <property type="match status" value="1"/>
</dbReference>
<feature type="domain" description="Histone chaperone RTT106/FACT complex subunit SPT16-like middle" evidence="16">
    <location>
        <begin position="813"/>
        <end position="903"/>
    </location>
</feature>
<sequence length="1949" mass="215649">MAEEISIDKNAFHDRLSSFISQWKVDKRSGDAVFNGASSIVIMVGKANDAQAYPKNVAFQLWLLGYEFPTTLFVITQDAIHIVTTKKKAAYLEPLKGGKVPVELHIRGKDADENAKQFQQCLEVMKAAGKKVGVLTKDQSTGPFVEEWKKAYGDIFKDVEEVDIALSLSSAALSVKDEKELRAIRDASKASSGIANYFVDEMSEILDAEKKITHQVLADKVSNKLDDSKFFQKLKVSNNFDPMNLDWSFQPVVQSGGNYDLKFSADSDKNNLHAGVIVAALGLRYQSYSSMIARTYMVDPNKSQESNYKLLSQVHQTVLSSIKDGVQAKEVYSKALGLVKSKKPELEKHFPKNVGSGIGIELKDPTLLLNAKNTRTLKDGMTLQVTTSFSDLANSEPQDSKSKKYSLIITDTVRVTASDVVIFTKDSSSDLESCSFFFKDEEEEKSSKPKAKKDPRVGAVASSNITKTRLRHERQTNQNAEKEEARREHQKELHARKQREGLDTYGAGAGTINGTSEKKFKRFESYKRDNQFPPRVKDLIVVVDEKNLTVVLPIMGRPVPFHINTIKNASNSPEGDYTSLRINFLSPGQGVGRKDDQPFEDPTAHFVRSLTFRSRDLDRMEQIAKQITELKKESVRREQEKKQMEDVVEQDKLITVKNRKPAVIDMIFVRPALDGKRVPGAVEIHQNGLRYNHGNGQKIDVLFSNIKHLFFQPCQHELVVIIHVHLKNPIMIGKKKAKDVQFYREATEMQFDETGNRKRKHRYGDEEEFEAEQEERRRRAQLDKEFKAFAEKIADAGRNENVGVDIPFRELGFNGVPSRSSVWIQPTTDCLVQLTEPPFLVITLNEIEVVHLERVQFGLKNFDMVVVFKDFTRPPAHINTIPVESLDAVKDWLDSVEIPFSEGPVNLNWATIMKTVQADPHQFFVDGGWSFIAADSDEEEGAGESEEAESNFEISDSELAESESESEEESDFDEYASDEEESEAPSEVSEGEDWDELEKKAKKKDRDAGHGSDDDRGGRKRKRSPSASQSALALARDTPTAARDADTHHAPACAERARCGMRARRPSGASTFQNPVAAAPRLSIPQGCWPSAELTSPARSAQLSTSVSAAGPPPQAHETHDRHEPYTTSLQQRQQQAQQFYRQFEPLSRPSSSSGSIPHTLRRTPELQDLNRRAAASSPRDTAQEHWESAREAANSRRNSLAEDDPSAPHPALRISRRTQAAILYALEEALRGPNPFTPDLAEENAQMSDLLGGNGRAANGGARSAAGPVPVQQAPAPMRTPQQIMRARQERETARKQAEAEAAKEHEEQIQRAQQEEQRRKNAERRAAAAGVAGQTQEYGRAEPAVGRTSAEAAYPTYTTSGPRQGDRPQQVPGGPVVSPGRGQPQDLAAAARSRGPSLSQGQPRAAPQQTAPGSSSARAGQPSSAQARQTFGSASQARPGASAGPSTSQSRVAGDGQARDPTISTFPHAFERWEQLSSHWEGLTSYWIRRLEQNQEELAGQSMTQQMSRQITDLSAAGANLFHAVVELQRLRASSERKFQRWFYETRSEQERQQEASGELRKAMEIERAAREEALEQLRLEKQKSVKANKMVQEMQRELSISKDEARRAWEELGRREQEERERVVSLREGQPTLVGGVQVVPMVPGMSRHGSMSQHTGQGGSHGHQQPANIEGGYSYEDPQSPTDTDPFTEPSRLHHEPDVPSLAQGTYQPSHPNTTQGLGAPTTRANVQPSISPAPLQPHIYTPGSTAAGLPSPTAAADDHFYQHEGTFLPGGRTPTSGVMSPSGGERSYVPSSVEDTSSMGGEDDWLIDEHGNFILDNQGRRIPARYRGGNVSFGHARSRSQQSGEGSEDDYDVGSDIAHEQELAQRYGIPSSAMGRLSGTSTAGPSDPGYGPSVSAPDYSGAGYGEWAGMRHHHPTRLSDVLEEDERSRTSPSRASQASRGMNY</sequence>
<dbReference type="Pfam" id="PF00557">
    <property type="entry name" value="Peptidase_M24"/>
    <property type="match status" value="1"/>
</dbReference>
<feature type="coiled-coil region" evidence="12">
    <location>
        <begin position="620"/>
        <end position="650"/>
    </location>
</feature>
<organism evidence="17 18">
    <name type="scientific">Botryosphaeria dothidea</name>
    <dbReference type="NCBI Taxonomy" id="55169"/>
    <lineage>
        <taxon>Eukaryota</taxon>
        <taxon>Fungi</taxon>
        <taxon>Dikarya</taxon>
        <taxon>Ascomycota</taxon>
        <taxon>Pezizomycotina</taxon>
        <taxon>Dothideomycetes</taxon>
        <taxon>Dothideomycetes incertae sedis</taxon>
        <taxon>Botryosphaeriales</taxon>
        <taxon>Botryosphaeriaceae</taxon>
        <taxon>Botryosphaeria</taxon>
    </lineage>
</organism>
<comment type="caution">
    <text evidence="17">The sequence shown here is derived from an EMBL/GenBank/DDBJ whole genome shotgun (WGS) entry which is preliminary data.</text>
</comment>
<feature type="coiled-coil region" evidence="12">
    <location>
        <begin position="1563"/>
        <end position="1600"/>
    </location>
</feature>
<feature type="compositionally biased region" description="Basic and acidic residues" evidence="13">
    <location>
        <begin position="480"/>
        <end position="502"/>
    </location>
</feature>
<evidence type="ECO:0000256" key="5">
    <source>
        <dbReference type="ARBA" id="ARBA00023015"/>
    </source>
</evidence>
<dbReference type="OrthoDB" id="10251642at2759"/>
<feature type="region of interest" description="Disordered" evidence="13">
    <location>
        <begin position="465"/>
        <end position="513"/>
    </location>
</feature>
<dbReference type="FunFam" id="3.40.350.10:FF:000006">
    <property type="entry name" value="FACT complex subunit SPT16"/>
    <property type="match status" value="1"/>
</dbReference>
<dbReference type="Pfam" id="PF08512">
    <property type="entry name" value="Rttp106-like_middle"/>
    <property type="match status" value="1"/>
</dbReference>
<dbReference type="Pfam" id="PF21091">
    <property type="entry name" value="SPT16_C"/>
    <property type="match status" value="1"/>
</dbReference>
<feature type="compositionally biased region" description="Basic and acidic residues" evidence="13">
    <location>
        <begin position="1004"/>
        <end position="1017"/>
    </location>
</feature>
<dbReference type="Gene3D" id="3.90.230.10">
    <property type="entry name" value="Creatinase/methionine aminopeptidase superfamily"/>
    <property type="match status" value="1"/>
</dbReference>
<feature type="compositionally biased region" description="Polar residues" evidence="13">
    <location>
        <begin position="1935"/>
        <end position="1949"/>
    </location>
</feature>